<dbReference type="SUPFAM" id="SSF101327">
    <property type="entry name" value="YgfB-like"/>
    <property type="match status" value="1"/>
</dbReference>
<dbReference type="OrthoDB" id="570299at2"/>
<gene>
    <name evidence="2" type="ORF">SAMN04488509_11033</name>
</gene>
<sequence length="356" mass="39258">MPSITPPNAPFSDADFQRLDDLLWDGAVPRDGMNLEAVDGFFSAMFVAPEPADIESLLPAVWGGGDAPFEDAERNEELRRLLLAFWRSVGRRIAQTDTEDLTAHMPAIQLSEEVFQAVTSNSLEALEDDTPYGADWAAGFEYGMYLQQDAWDERLDDDPELEEAVSVIFALSDPDEDDQGDLDDDLEDDDFEQDEEAPLEDALTPEDVAAAMADPELARTARLIEQAGVPDTQVRAALDEIMNVVRGGEPLPGSPITRGALDEALREVRDEADELDEGFDASEFEGDEDMEPLSAAERVQLIMELPAVLQALYYARLDEQKPQPARRESEVGRNDPCPCGSGKKYKKCHGAPEALH</sequence>
<feature type="compositionally biased region" description="Acidic residues" evidence="1">
    <location>
        <begin position="173"/>
        <end position="199"/>
    </location>
</feature>
<evidence type="ECO:0000256" key="1">
    <source>
        <dbReference type="SAM" id="MobiDB-lite"/>
    </source>
</evidence>
<dbReference type="Gene3D" id="3.10.450.50">
    <property type="match status" value="1"/>
</dbReference>
<evidence type="ECO:0000313" key="3">
    <source>
        <dbReference type="Proteomes" id="UP000199603"/>
    </source>
</evidence>
<feature type="compositionally biased region" description="Basic and acidic residues" evidence="1">
    <location>
        <begin position="320"/>
        <end position="333"/>
    </location>
</feature>
<dbReference type="InterPro" id="IPR004027">
    <property type="entry name" value="SEC_C_motif"/>
</dbReference>
<dbReference type="InterPro" id="IPR011978">
    <property type="entry name" value="YgfB-like"/>
</dbReference>
<name>A0A1G6YK03_9GAMM</name>
<reference evidence="2 3" key="1">
    <citation type="submission" date="2016-10" db="EMBL/GenBank/DDBJ databases">
        <authorList>
            <person name="de Groot N.N."/>
        </authorList>
    </citation>
    <scope>NUCLEOTIDE SEQUENCE [LARGE SCALE GENOMIC DNA]</scope>
    <source>
        <strain evidence="2 3">DSM 16957</strain>
    </source>
</reference>
<dbReference type="Pfam" id="PF03695">
    <property type="entry name" value="UPF0149"/>
    <property type="match status" value="1"/>
</dbReference>
<dbReference type="NCBIfam" id="TIGR02292">
    <property type="entry name" value="ygfB_yecA"/>
    <property type="match status" value="1"/>
</dbReference>
<dbReference type="AlphaFoldDB" id="A0A1G6YK03"/>
<feature type="region of interest" description="Disordered" evidence="1">
    <location>
        <begin position="320"/>
        <end position="356"/>
    </location>
</feature>
<organism evidence="2 3">
    <name type="scientific">Aquimonas voraii</name>
    <dbReference type="NCBI Taxonomy" id="265719"/>
    <lineage>
        <taxon>Bacteria</taxon>
        <taxon>Pseudomonadati</taxon>
        <taxon>Pseudomonadota</taxon>
        <taxon>Gammaproteobacteria</taxon>
        <taxon>Lysobacterales</taxon>
        <taxon>Lysobacteraceae</taxon>
        <taxon>Aquimonas</taxon>
    </lineage>
</organism>
<feature type="region of interest" description="Disordered" evidence="1">
    <location>
        <begin position="170"/>
        <end position="203"/>
    </location>
</feature>
<dbReference type="Pfam" id="PF02810">
    <property type="entry name" value="SEC-C"/>
    <property type="match status" value="1"/>
</dbReference>
<dbReference type="EMBL" id="FNAG01000010">
    <property type="protein sequence ID" value="SDD90323.1"/>
    <property type="molecule type" value="Genomic_DNA"/>
</dbReference>
<dbReference type="Proteomes" id="UP000199603">
    <property type="component" value="Unassembled WGS sequence"/>
</dbReference>
<accession>A0A1G6YK03</accession>
<protein>
    <submittedName>
        <fullName evidence="2">YecA family protein</fullName>
    </submittedName>
</protein>
<proteinExistence type="predicted"/>
<dbReference type="SUPFAM" id="SSF103642">
    <property type="entry name" value="Sec-C motif"/>
    <property type="match status" value="1"/>
</dbReference>
<dbReference type="InterPro" id="IPR036255">
    <property type="entry name" value="YgfB-like_sf"/>
</dbReference>
<keyword evidence="3" id="KW-1185">Reference proteome</keyword>
<dbReference type="STRING" id="265719.SAMN04488509_11033"/>
<evidence type="ECO:0000313" key="2">
    <source>
        <dbReference type="EMBL" id="SDD90323.1"/>
    </source>
</evidence>